<dbReference type="GO" id="GO:0004521">
    <property type="term" value="F:RNA endonuclease activity"/>
    <property type="evidence" value="ECO:0007669"/>
    <property type="project" value="TreeGrafter"/>
</dbReference>
<gene>
    <name evidence="4" type="ORF">D5R97_09395</name>
</gene>
<name>A0A424YA65_9FIRM</name>
<dbReference type="GO" id="GO:0016075">
    <property type="term" value="P:rRNA catabolic process"/>
    <property type="evidence" value="ECO:0007669"/>
    <property type="project" value="TreeGrafter"/>
</dbReference>
<evidence type="ECO:0000256" key="3">
    <source>
        <dbReference type="PIRNR" id="PIRNR033490"/>
    </source>
</evidence>
<evidence type="ECO:0000256" key="1">
    <source>
        <dbReference type="ARBA" id="ARBA00007521"/>
    </source>
</evidence>
<dbReference type="InterPro" id="IPR011067">
    <property type="entry name" value="Plasmid_toxin/cell-grow_inhib"/>
</dbReference>
<dbReference type="EC" id="3.1.-.-" evidence="3"/>
<dbReference type="GO" id="GO:0006402">
    <property type="term" value="P:mRNA catabolic process"/>
    <property type="evidence" value="ECO:0007669"/>
    <property type="project" value="TreeGrafter"/>
</dbReference>
<dbReference type="InterPro" id="IPR003477">
    <property type="entry name" value="PemK-like"/>
</dbReference>
<comment type="similarity">
    <text evidence="1 3">Belongs to the PemK/MazF family.</text>
</comment>
<protein>
    <recommendedName>
        <fullName evidence="3">mRNA interferase</fullName>
        <ecNumber evidence="3">3.1.-.-</ecNumber>
    </recommendedName>
</protein>
<comment type="function">
    <text evidence="3">Toxic component of a type II toxin-antitoxin (TA) system.</text>
</comment>
<evidence type="ECO:0000313" key="5">
    <source>
        <dbReference type="Proteomes" id="UP000285138"/>
    </source>
</evidence>
<evidence type="ECO:0000313" key="4">
    <source>
        <dbReference type="EMBL" id="RQD73402.1"/>
    </source>
</evidence>
<dbReference type="EMBL" id="QZAA01000258">
    <property type="protein sequence ID" value="RQD73402.1"/>
    <property type="molecule type" value="Genomic_DNA"/>
</dbReference>
<comment type="caution">
    <text evidence="4">The sequence shown here is derived from an EMBL/GenBank/DDBJ whole genome shotgun (WGS) entry which is preliminary data.</text>
</comment>
<dbReference type="Pfam" id="PF02452">
    <property type="entry name" value="PemK_toxin"/>
    <property type="match status" value="1"/>
</dbReference>
<keyword evidence="3" id="KW-0378">Hydrolase</keyword>
<dbReference type="SUPFAM" id="SSF50118">
    <property type="entry name" value="Cell growth inhibitor/plasmid maintenance toxic component"/>
    <property type="match status" value="1"/>
</dbReference>
<keyword evidence="2" id="KW-1277">Toxin-antitoxin system</keyword>
<accession>A0A424YA65</accession>
<dbReference type="GO" id="GO:0016787">
    <property type="term" value="F:hydrolase activity"/>
    <property type="evidence" value="ECO:0007669"/>
    <property type="project" value="UniProtKB-KW"/>
</dbReference>
<organism evidence="4 5">
    <name type="scientific">Candidatus Syntrophonatronum acetioxidans</name>
    <dbReference type="NCBI Taxonomy" id="1795816"/>
    <lineage>
        <taxon>Bacteria</taxon>
        <taxon>Bacillati</taxon>
        <taxon>Bacillota</taxon>
        <taxon>Clostridia</taxon>
        <taxon>Eubacteriales</taxon>
        <taxon>Syntrophomonadaceae</taxon>
        <taxon>Candidatus Syntrophonatronum</taxon>
    </lineage>
</organism>
<dbReference type="PANTHER" id="PTHR33988:SF2">
    <property type="entry name" value="ENDORIBONUCLEASE MAZF"/>
    <property type="match status" value="1"/>
</dbReference>
<sequence length="117" mass="13101">MHRDIRRGNIFYADLSPVIGSEQGGVRPVLIIQNDIGNKYSPTVIVAAITSQIKKAKLPTHVEIDGEFGLEKDSVILLEQIRTIDKQRLREKVTTLDDKTMTKVDEAVKISLGLIEF</sequence>
<dbReference type="PIRSF" id="PIRSF033490">
    <property type="entry name" value="MazF"/>
    <property type="match status" value="1"/>
</dbReference>
<dbReference type="PANTHER" id="PTHR33988">
    <property type="entry name" value="ENDORIBONUCLEASE MAZF-RELATED"/>
    <property type="match status" value="1"/>
</dbReference>
<dbReference type="GO" id="GO:0003677">
    <property type="term" value="F:DNA binding"/>
    <property type="evidence" value="ECO:0007669"/>
    <property type="project" value="InterPro"/>
</dbReference>
<evidence type="ECO:0000256" key="2">
    <source>
        <dbReference type="ARBA" id="ARBA00022649"/>
    </source>
</evidence>
<keyword evidence="3" id="KW-0540">Nuclease</keyword>
<dbReference type="AlphaFoldDB" id="A0A424YA65"/>
<dbReference type="Gene3D" id="2.30.30.110">
    <property type="match status" value="1"/>
</dbReference>
<keyword evidence="3" id="KW-0255">Endonuclease</keyword>
<proteinExistence type="inferred from homology"/>
<reference evidence="4 5" key="1">
    <citation type="submission" date="2018-08" db="EMBL/GenBank/DDBJ databases">
        <title>The metabolism and importance of syntrophic acetate oxidation coupled to methane or sulfide production in haloalkaline environments.</title>
        <authorList>
            <person name="Timmers P.H.A."/>
            <person name="Vavourakis C.D."/>
            <person name="Sorokin D.Y."/>
            <person name="Sinninghe Damste J.S."/>
            <person name="Muyzer G."/>
            <person name="Stams A.J.M."/>
            <person name="Plugge C.M."/>
        </authorList>
    </citation>
    <scope>NUCLEOTIDE SEQUENCE [LARGE SCALE GENOMIC DNA]</scope>
    <source>
        <strain evidence="4">MSAO_Bac1</strain>
    </source>
</reference>
<dbReference type="Proteomes" id="UP000285138">
    <property type="component" value="Unassembled WGS sequence"/>
</dbReference>